<feature type="domain" description="UV-stimulated scaffold protein A C-terminal" evidence="11">
    <location>
        <begin position="463"/>
        <end position="564"/>
    </location>
</feature>
<evidence type="ECO:0000256" key="9">
    <source>
        <dbReference type="ARBA" id="ARBA00023204"/>
    </source>
</evidence>
<keyword evidence="5" id="KW-0227">DNA damage</keyword>
<dbReference type="InterPro" id="IPR049408">
    <property type="entry name" value="UVSSA_N_a-solenoid_rpt"/>
</dbReference>
<evidence type="ECO:0000256" key="10">
    <source>
        <dbReference type="SAM" id="MobiDB-lite"/>
    </source>
</evidence>
<keyword evidence="9" id="KW-0234">DNA repair</keyword>
<reference evidence="12" key="1">
    <citation type="submission" date="2020-01" db="EMBL/GenBank/DDBJ databases">
        <title>Genome Sequencing of Three Apophysomyces-Like Fungal Strains Confirms a Novel Fungal Genus in the Mucoromycota with divergent Burkholderia-like Endosymbiotic Bacteria.</title>
        <authorList>
            <person name="Stajich J.E."/>
            <person name="Macias A.M."/>
            <person name="Carter-House D."/>
            <person name="Lovett B."/>
            <person name="Kasson L.R."/>
            <person name="Berry K."/>
            <person name="Grigoriev I."/>
            <person name="Chang Y."/>
            <person name="Spatafora J."/>
            <person name="Kasson M.T."/>
        </authorList>
    </citation>
    <scope>NUCLEOTIDE SEQUENCE</scope>
    <source>
        <strain evidence="12">NRRL A-21654</strain>
    </source>
</reference>
<accession>A0A8H7BTL9</accession>
<evidence type="ECO:0000256" key="8">
    <source>
        <dbReference type="ARBA" id="ARBA00023054"/>
    </source>
</evidence>
<evidence type="ECO:0000256" key="7">
    <source>
        <dbReference type="ARBA" id="ARBA00022833"/>
    </source>
</evidence>
<feature type="region of interest" description="Disordered" evidence="10">
    <location>
        <begin position="387"/>
        <end position="406"/>
    </location>
</feature>
<keyword evidence="3" id="KW-0158">Chromosome</keyword>
<keyword evidence="6" id="KW-0863">Zinc-finger</keyword>
<dbReference type="PANTHER" id="PTHR28670">
    <property type="entry name" value="UV-STIMULATED SCAFFOLD PROTEIN A"/>
    <property type="match status" value="1"/>
</dbReference>
<evidence type="ECO:0000313" key="13">
    <source>
        <dbReference type="Proteomes" id="UP000605846"/>
    </source>
</evidence>
<dbReference type="AlphaFoldDB" id="A0A8H7BTL9"/>
<name>A0A8H7BTL9_9FUNG</name>
<keyword evidence="8" id="KW-0175">Coiled coil</keyword>
<sequence length="669" mass="77102">MDIQARDELNRLITTITETGEWILDTAKLKSIKRICKQSDTNVDIAFDLIVAQLKKQHSQIRYSSLQLIESLFQRSHRFRILLTEEFPLLLQLTVGIHQKKLPPPTQVADKLRQYAITLTKEWLTKFGDTYRPIGIGYDYLNQRGLLVHSTSLQAIHEHDNDQSGRQTRMKIIQEQRFSRIKTDMDEHLDLIQENLRNMRLEDLMDMSGQNTYFEMLVPKNIPNAGEDIDFEALISGKGDQGVVETDYKERIMSHGLASNRYNITIELSENSMMDEVEETEENKIIYEQLRETYKLLETKHVQQVNGWINTLIKLDRTDKSERESMVKQLIDVKGEMTETLRKANLLGITLPSEDKPRQTDDQINEDNDEYSDELFEDIEIPDLAEPAPESVQDDSKPSTTISSVHLPPSQRIFPLAYEPAMVEDVTYSGGLAIPSNLDSTKKLKAKGKEKEDPVREEHLRIAPVVEWGDDLYYWDKKNVQFNTSGIERSHRFMGVGEGTQEMPEHLLENLRKRTTFYRSEQPKELPACKAPLRSGGLCPRRDLVQCPFHGKIIPRDDFGQPLDLSFSQEDRIAGSSSTGSSNSAHALWQEIEKDVMAQAGQKHISKDAKQRKKRKATALIDVRKKKETSYTRLQKKLNDPKIKQLVEAAAEHEQSIKLRDQQVSRWQY</sequence>
<organism evidence="12 13">
    <name type="scientific">Apophysomyces ossiformis</name>
    <dbReference type="NCBI Taxonomy" id="679940"/>
    <lineage>
        <taxon>Eukaryota</taxon>
        <taxon>Fungi</taxon>
        <taxon>Fungi incertae sedis</taxon>
        <taxon>Mucoromycota</taxon>
        <taxon>Mucoromycotina</taxon>
        <taxon>Mucoromycetes</taxon>
        <taxon>Mucorales</taxon>
        <taxon>Mucorineae</taxon>
        <taxon>Mucoraceae</taxon>
        <taxon>Apophysomyces</taxon>
    </lineage>
</organism>
<gene>
    <name evidence="12" type="ORF">EC973_005280</name>
</gene>
<dbReference type="GO" id="GO:0006283">
    <property type="term" value="P:transcription-coupled nucleotide-excision repair"/>
    <property type="evidence" value="ECO:0007669"/>
    <property type="project" value="TreeGrafter"/>
</dbReference>
<dbReference type="GO" id="GO:0008270">
    <property type="term" value="F:zinc ion binding"/>
    <property type="evidence" value="ECO:0007669"/>
    <property type="project" value="UniProtKB-KW"/>
</dbReference>
<comment type="caution">
    <text evidence="12">The sequence shown here is derived from an EMBL/GenBank/DDBJ whole genome shotgun (WGS) entry which is preliminary data.</text>
</comment>
<proteinExistence type="inferred from homology"/>
<dbReference type="Pfam" id="PF20867">
    <property type="entry name" value="UVSSA_N"/>
    <property type="match status" value="1"/>
</dbReference>
<dbReference type="Proteomes" id="UP000605846">
    <property type="component" value="Unassembled WGS sequence"/>
</dbReference>
<evidence type="ECO:0000256" key="5">
    <source>
        <dbReference type="ARBA" id="ARBA00022763"/>
    </source>
</evidence>
<comment type="similarity">
    <text evidence="2">Belongs to the UVSSA family.</text>
</comment>
<dbReference type="PANTHER" id="PTHR28670:SF1">
    <property type="entry name" value="UV-STIMULATED SCAFFOLD PROTEIN A"/>
    <property type="match status" value="1"/>
</dbReference>
<keyword evidence="7" id="KW-0862">Zinc</keyword>
<evidence type="ECO:0000313" key="12">
    <source>
        <dbReference type="EMBL" id="KAF7732384.1"/>
    </source>
</evidence>
<dbReference type="EMBL" id="JABAYA010000003">
    <property type="protein sequence ID" value="KAF7732384.1"/>
    <property type="molecule type" value="Genomic_DNA"/>
</dbReference>
<evidence type="ECO:0000256" key="3">
    <source>
        <dbReference type="ARBA" id="ARBA00022454"/>
    </source>
</evidence>
<dbReference type="InterPro" id="IPR049431">
    <property type="entry name" value="UVSSA_C"/>
</dbReference>
<comment type="subcellular location">
    <subcellularLocation>
        <location evidence="1">Chromosome</location>
    </subcellularLocation>
</comment>
<evidence type="ECO:0000259" key="11">
    <source>
        <dbReference type="Pfam" id="PF09740"/>
    </source>
</evidence>
<evidence type="ECO:0000256" key="1">
    <source>
        <dbReference type="ARBA" id="ARBA00004286"/>
    </source>
</evidence>
<dbReference type="InterPro" id="IPR018610">
    <property type="entry name" value="UVSSA"/>
</dbReference>
<keyword evidence="4" id="KW-0479">Metal-binding</keyword>
<dbReference type="OrthoDB" id="5594015at2759"/>
<dbReference type="GO" id="GO:0009411">
    <property type="term" value="P:response to UV"/>
    <property type="evidence" value="ECO:0007669"/>
    <property type="project" value="InterPro"/>
</dbReference>
<evidence type="ECO:0000256" key="2">
    <source>
        <dbReference type="ARBA" id="ARBA00009240"/>
    </source>
</evidence>
<protein>
    <recommendedName>
        <fullName evidence="11">UV-stimulated scaffold protein A C-terminal domain-containing protein</fullName>
    </recommendedName>
</protein>
<evidence type="ECO:0000256" key="4">
    <source>
        <dbReference type="ARBA" id="ARBA00022723"/>
    </source>
</evidence>
<dbReference type="GO" id="GO:0005694">
    <property type="term" value="C:chromosome"/>
    <property type="evidence" value="ECO:0007669"/>
    <property type="project" value="UniProtKB-SubCell"/>
</dbReference>
<dbReference type="GO" id="GO:0000993">
    <property type="term" value="F:RNA polymerase II complex binding"/>
    <property type="evidence" value="ECO:0007669"/>
    <property type="project" value="TreeGrafter"/>
</dbReference>
<keyword evidence="13" id="KW-1185">Reference proteome</keyword>
<dbReference type="Pfam" id="PF09740">
    <property type="entry name" value="DUF2043"/>
    <property type="match status" value="1"/>
</dbReference>
<evidence type="ECO:0000256" key="6">
    <source>
        <dbReference type="ARBA" id="ARBA00022771"/>
    </source>
</evidence>